<organism evidence="2 3">
    <name type="scientific">Platysternon megacephalum</name>
    <name type="common">big-headed turtle</name>
    <dbReference type="NCBI Taxonomy" id="55544"/>
    <lineage>
        <taxon>Eukaryota</taxon>
        <taxon>Metazoa</taxon>
        <taxon>Chordata</taxon>
        <taxon>Craniata</taxon>
        <taxon>Vertebrata</taxon>
        <taxon>Euteleostomi</taxon>
        <taxon>Archelosauria</taxon>
        <taxon>Testudinata</taxon>
        <taxon>Testudines</taxon>
        <taxon>Cryptodira</taxon>
        <taxon>Durocryptodira</taxon>
        <taxon>Testudinoidea</taxon>
        <taxon>Platysternidae</taxon>
        <taxon>Platysternon</taxon>
    </lineage>
</organism>
<evidence type="ECO:0000256" key="1">
    <source>
        <dbReference type="SAM" id="MobiDB-lite"/>
    </source>
</evidence>
<reference evidence="2 3" key="2">
    <citation type="submission" date="2019-04" db="EMBL/GenBank/DDBJ databases">
        <title>The genome sequence of big-headed turtle.</title>
        <authorList>
            <person name="Gong S."/>
        </authorList>
    </citation>
    <scope>NUCLEOTIDE SEQUENCE [LARGE SCALE GENOMIC DNA]</scope>
    <source>
        <strain evidence="2">DO16091913</strain>
        <tissue evidence="2">Muscle</tissue>
    </source>
</reference>
<keyword evidence="3" id="KW-1185">Reference proteome</keyword>
<dbReference type="AlphaFoldDB" id="A0A4D9E3R9"/>
<reference evidence="2 3" key="1">
    <citation type="submission" date="2019-04" db="EMBL/GenBank/DDBJ databases">
        <title>Draft genome of the big-headed turtle Platysternon megacephalum.</title>
        <authorList>
            <person name="Gong S."/>
        </authorList>
    </citation>
    <scope>NUCLEOTIDE SEQUENCE [LARGE SCALE GENOMIC DNA]</scope>
    <source>
        <strain evidence="2">DO16091913</strain>
        <tissue evidence="2">Muscle</tissue>
    </source>
</reference>
<evidence type="ECO:0000313" key="3">
    <source>
        <dbReference type="Proteomes" id="UP000297703"/>
    </source>
</evidence>
<sequence length="146" mass="14863">MSVPVVPQPRLGTRAVPCSQHGRAWPRQSLHCGLGFVLITPGGGGGVTGEFAGALTSPPHCSNVTPGSRDQGDWPQGGYPALASCVGTRRHVLLLVQAPPPRRAPPPAAASPSAASGPLNRRCPLQGAGLGSTPDVTRRGHALPLP</sequence>
<comment type="caution">
    <text evidence="2">The sequence shown here is derived from an EMBL/GenBank/DDBJ whole genome shotgun (WGS) entry which is preliminary data.</text>
</comment>
<gene>
    <name evidence="2" type="ORF">DR999_PMT14624</name>
</gene>
<dbReference type="Proteomes" id="UP000297703">
    <property type="component" value="Unassembled WGS sequence"/>
</dbReference>
<feature type="compositionally biased region" description="Pro residues" evidence="1">
    <location>
        <begin position="98"/>
        <end position="109"/>
    </location>
</feature>
<feature type="region of interest" description="Disordered" evidence="1">
    <location>
        <begin position="97"/>
        <end position="146"/>
    </location>
</feature>
<accession>A0A4D9E3R9</accession>
<evidence type="ECO:0000313" key="2">
    <source>
        <dbReference type="EMBL" id="TFK02898.1"/>
    </source>
</evidence>
<dbReference type="EMBL" id="QXTE01000170">
    <property type="protein sequence ID" value="TFK02898.1"/>
    <property type="molecule type" value="Genomic_DNA"/>
</dbReference>
<protein>
    <submittedName>
        <fullName evidence="2">Protein piccolo-like</fullName>
    </submittedName>
</protein>
<name>A0A4D9E3R9_9SAUR</name>
<proteinExistence type="predicted"/>